<sequence length="82" mass="8866">MDFRITAGEEQLLFVIVAHLDSGSAPTVEELSAEAGHDAHPDVASLRDKGWVLIDRQNTVIALSPMAVQAVRNLRFGQRVGA</sequence>
<accession>A0A1Z2KXR5</accession>
<protein>
    <recommendedName>
        <fullName evidence="3">MarR family transcriptional regulator</fullName>
    </recommendedName>
</protein>
<name>A0A1Z2KXR5_9ACTN</name>
<proteinExistence type="predicted"/>
<dbReference type="AlphaFoldDB" id="A0A1Z2KXR5"/>
<dbReference type="EMBL" id="CP021744">
    <property type="protein sequence ID" value="ARZ66834.1"/>
    <property type="molecule type" value="Genomic_DNA"/>
</dbReference>
<dbReference type="InterPro" id="IPR053717">
    <property type="entry name" value="MerB_lyase_sf"/>
</dbReference>
<reference evidence="1 2" key="1">
    <citation type="submission" date="2017-06" db="EMBL/GenBank/DDBJ databases">
        <title>Streptomyces albireticuli Genome sequencing and assembly.</title>
        <authorList>
            <person name="Wang Y."/>
            <person name="Du B."/>
            <person name="Ding Y."/>
            <person name="Liu H."/>
            <person name="Hou Q."/>
            <person name="Liu K."/>
            <person name="Yao L."/>
            <person name="Wang C."/>
        </authorList>
    </citation>
    <scope>NUCLEOTIDE SEQUENCE [LARGE SCALE GENOMIC DNA]</scope>
    <source>
        <strain evidence="1 2">MDJK11</strain>
    </source>
</reference>
<evidence type="ECO:0008006" key="3">
    <source>
        <dbReference type="Google" id="ProtNLM"/>
    </source>
</evidence>
<dbReference type="Gene3D" id="3.30.450.410">
    <property type="match status" value="1"/>
</dbReference>
<dbReference type="OrthoDB" id="4253550at2"/>
<dbReference type="KEGG" id="salj:SMD11_1171"/>
<organism evidence="1 2">
    <name type="scientific">Streptomyces albireticuli</name>
    <dbReference type="NCBI Taxonomy" id="1940"/>
    <lineage>
        <taxon>Bacteria</taxon>
        <taxon>Bacillati</taxon>
        <taxon>Actinomycetota</taxon>
        <taxon>Actinomycetes</taxon>
        <taxon>Kitasatosporales</taxon>
        <taxon>Streptomycetaceae</taxon>
        <taxon>Streptomyces</taxon>
    </lineage>
</organism>
<evidence type="ECO:0000313" key="1">
    <source>
        <dbReference type="EMBL" id="ARZ66834.1"/>
    </source>
</evidence>
<gene>
    <name evidence="1" type="ORF">SMD11_1171</name>
</gene>
<dbReference type="RefSeq" id="WP_087925384.1">
    <property type="nucleotide sequence ID" value="NZ_CP021744.1"/>
</dbReference>
<evidence type="ECO:0000313" key="2">
    <source>
        <dbReference type="Proteomes" id="UP000195755"/>
    </source>
</evidence>
<dbReference type="Proteomes" id="UP000195755">
    <property type="component" value="Chromosome"/>
</dbReference>